<evidence type="ECO:0000256" key="2">
    <source>
        <dbReference type="SAM" id="Phobius"/>
    </source>
</evidence>
<proteinExistence type="predicted"/>
<dbReference type="EMBL" id="CP134856">
    <property type="protein sequence ID" value="WNL34616.1"/>
    <property type="molecule type" value="Genomic_DNA"/>
</dbReference>
<feature type="transmembrane region" description="Helical" evidence="2">
    <location>
        <begin position="188"/>
        <end position="215"/>
    </location>
</feature>
<dbReference type="PANTHER" id="PTHR34219">
    <property type="entry name" value="IRON-REGULATED INNER MEMBRANE PROTEIN-RELATED"/>
    <property type="match status" value="1"/>
</dbReference>
<gene>
    <name evidence="3" type="ORF">RMP68_03135</name>
</gene>
<dbReference type="Pfam" id="PF03929">
    <property type="entry name" value="PepSY_TM"/>
    <property type="match status" value="1"/>
</dbReference>
<keyword evidence="2" id="KW-1133">Transmembrane helix</keyword>
<feature type="transmembrane region" description="Helical" evidence="2">
    <location>
        <begin position="147"/>
        <end position="167"/>
    </location>
</feature>
<feature type="region of interest" description="Disordered" evidence="1">
    <location>
        <begin position="238"/>
        <end position="265"/>
    </location>
</feature>
<protein>
    <submittedName>
        <fullName evidence="3">PepSY-associated TM helix domain-containing protein</fullName>
    </submittedName>
</protein>
<dbReference type="AlphaFoldDB" id="A0AA96DSZ1"/>
<accession>A0AA96DSZ1</accession>
<sequence>MHKTIWFKIHWFFGFVFGILLLLIGVSGAVLSYEKEILQAINKDTYFVNIPQDKQILSTKEILEKYQTENPDSKINSISFSSDKSSSVVLNIASKDPKQRKGESIYLNPYTAEVLPQIEGKDFFMFFFKLHRWLTFEGDTQWIGKNAVALATIVCIILTIGGVIVYWSRVKNNFLKSFTFSFKSKNRAFLSTMHSAIGMWIVPFFLLLCLTGLYWSYDWYRSAMFTVMQVEQPKRAEQLAQTEEDNKEKEQNKTQNNDKSNLNRQNKIESISYENAQKVADIFNQNVSRDYKNANLRLTPSKDGIYTISYLYADATHFRESNSMEIDPNKSLVVKEAKFEDKKLNEQLMSSMLPLHSGEYFGWIGQLLMFIASSLMALFVITGYMLYFDRWKKKRAKALKEKQVIL</sequence>
<dbReference type="RefSeq" id="WP_390870239.1">
    <property type="nucleotide sequence ID" value="NZ_CP128652.1"/>
</dbReference>
<reference evidence="3" key="1">
    <citation type="submission" date="2023-09" db="EMBL/GenBank/DDBJ databases">
        <title>Arcobacter tbilisiensis sp. nov. isolated from chicken meat in Tbilisi, Georgia.</title>
        <authorList>
            <person name="Matthias R."/>
            <person name="Zautner A.E."/>
        </authorList>
    </citation>
    <scope>NUCLEOTIDE SEQUENCE</scope>
    <source>
        <strain evidence="3">LEO 62</strain>
    </source>
</reference>
<keyword evidence="2" id="KW-0472">Membrane</keyword>
<feature type="transmembrane region" description="Helical" evidence="2">
    <location>
        <begin position="360"/>
        <end position="387"/>
    </location>
</feature>
<dbReference type="InterPro" id="IPR005625">
    <property type="entry name" value="PepSY-ass_TM"/>
</dbReference>
<organism evidence="3">
    <name type="scientific">Arcobacter cryaerophilus gv. pseudocryaerophilus</name>
    <dbReference type="NCBI Taxonomy" id="2933791"/>
    <lineage>
        <taxon>Bacteria</taxon>
        <taxon>Pseudomonadati</taxon>
        <taxon>Campylobacterota</taxon>
        <taxon>Epsilonproteobacteria</taxon>
        <taxon>Campylobacterales</taxon>
        <taxon>Arcobacteraceae</taxon>
        <taxon>Aliarcobacter</taxon>
    </lineage>
</organism>
<dbReference type="Proteomes" id="UP001305220">
    <property type="component" value="Chromosome"/>
</dbReference>
<dbReference type="PANTHER" id="PTHR34219:SF3">
    <property type="entry name" value="BLL7967 PROTEIN"/>
    <property type="match status" value="1"/>
</dbReference>
<name>A0AA96DSZ1_9BACT</name>
<keyword evidence="2" id="KW-0812">Transmembrane</keyword>
<feature type="transmembrane region" description="Helical" evidence="2">
    <location>
        <begin position="12"/>
        <end position="33"/>
    </location>
</feature>
<evidence type="ECO:0000313" key="3">
    <source>
        <dbReference type="EMBL" id="WNL34616.1"/>
    </source>
</evidence>
<evidence type="ECO:0000256" key="1">
    <source>
        <dbReference type="SAM" id="MobiDB-lite"/>
    </source>
</evidence>